<dbReference type="RefSeq" id="WP_160211070.1">
    <property type="nucleotide sequence ID" value="NZ_QXWZ01000052.1"/>
</dbReference>
<evidence type="ECO:0000256" key="2">
    <source>
        <dbReference type="PIRSR" id="PIRSR605754-1"/>
    </source>
</evidence>
<dbReference type="SUPFAM" id="SSF63817">
    <property type="entry name" value="Sortase"/>
    <property type="match status" value="1"/>
</dbReference>
<organism evidence="4 5">
    <name type="scientific">Anaerotruncus colihominis</name>
    <dbReference type="NCBI Taxonomy" id="169435"/>
    <lineage>
        <taxon>Bacteria</taxon>
        <taxon>Bacillati</taxon>
        <taxon>Bacillota</taxon>
        <taxon>Clostridia</taxon>
        <taxon>Eubacteriales</taxon>
        <taxon>Oscillospiraceae</taxon>
        <taxon>Anaerotruncus</taxon>
    </lineage>
</organism>
<dbReference type="CDD" id="cd06166">
    <property type="entry name" value="Sortase_D_2"/>
    <property type="match status" value="1"/>
</dbReference>
<evidence type="ECO:0000313" key="4">
    <source>
        <dbReference type="EMBL" id="NBI80397.1"/>
    </source>
</evidence>
<dbReference type="EMBL" id="QXWZ01000052">
    <property type="protein sequence ID" value="NBI80397.1"/>
    <property type="molecule type" value="Genomic_DNA"/>
</dbReference>
<dbReference type="InterPro" id="IPR042000">
    <property type="entry name" value="Sortase_D_2"/>
</dbReference>
<gene>
    <name evidence="4" type="ORF">D3Z39_16365</name>
</gene>
<feature type="active site" description="Proton donor/acceptor" evidence="2">
    <location>
        <position position="207"/>
    </location>
</feature>
<reference evidence="4 5" key="1">
    <citation type="submission" date="2018-08" db="EMBL/GenBank/DDBJ databases">
        <title>Murine metabolic-syndrome-specific gut microbial biobank.</title>
        <authorList>
            <person name="Liu C."/>
        </authorList>
    </citation>
    <scope>NUCLEOTIDE SEQUENCE [LARGE SCALE GENOMIC DNA]</scope>
    <source>
        <strain evidence="4 5">X69</strain>
    </source>
</reference>
<dbReference type="Proteomes" id="UP000446348">
    <property type="component" value="Unassembled WGS sequence"/>
</dbReference>
<accession>A0A845RLA0</accession>
<protein>
    <submittedName>
        <fullName evidence="4">Class D sortase</fullName>
    </submittedName>
</protein>
<proteinExistence type="predicted"/>
<feature type="chain" id="PRO_5032925825" evidence="3">
    <location>
        <begin position="25"/>
        <end position="284"/>
    </location>
</feature>
<dbReference type="InterPro" id="IPR023365">
    <property type="entry name" value="Sortase_dom-sf"/>
</dbReference>
<sequence length="284" mass="29300">MKKKLTMLLLALCMMASTMATAYAAEPLEYTIDGTGDPEYGKATSIKVVHTPGGGAMKNEDVSKNAALAPPTFGSASADTLHTGTPLTPNLAPGYQPTSGAIINGSAGVIQPPAMGGSMGTDSGSGSVYVPGSSSVTVTNPGSASGGYTAVTDDLYYSGGHLGTLKIPAIGLSVKIYQGTDSAALKKGAGHFEDTSIWDGNVALAAHNRGVNNHFGEIHTLEVGDTISLTTRLGTRTYEVTSVSKVSETDRSALAASTTNMITLYTCVRDQRDQRWCVQGVEIS</sequence>
<keyword evidence="3" id="KW-0732">Signal</keyword>
<dbReference type="AlphaFoldDB" id="A0A845RLA0"/>
<dbReference type="Pfam" id="PF04203">
    <property type="entry name" value="Sortase"/>
    <property type="match status" value="1"/>
</dbReference>
<comment type="caution">
    <text evidence="4">The sequence shown here is derived from an EMBL/GenBank/DDBJ whole genome shotgun (WGS) entry which is preliminary data.</text>
</comment>
<feature type="active site" description="Acyl-thioester intermediate" evidence="2">
    <location>
        <position position="267"/>
    </location>
</feature>
<evidence type="ECO:0000256" key="1">
    <source>
        <dbReference type="ARBA" id="ARBA00022801"/>
    </source>
</evidence>
<evidence type="ECO:0000313" key="5">
    <source>
        <dbReference type="Proteomes" id="UP000446348"/>
    </source>
</evidence>
<dbReference type="InterPro" id="IPR005754">
    <property type="entry name" value="Sortase"/>
</dbReference>
<evidence type="ECO:0000256" key="3">
    <source>
        <dbReference type="SAM" id="SignalP"/>
    </source>
</evidence>
<name>A0A845RLA0_9FIRM</name>
<dbReference type="GO" id="GO:0016787">
    <property type="term" value="F:hydrolase activity"/>
    <property type="evidence" value="ECO:0007669"/>
    <property type="project" value="UniProtKB-KW"/>
</dbReference>
<dbReference type="OrthoDB" id="1861437at2"/>
<dbReference type="Gene3D" id="2.40.260.10">
    <property type="entry name" value="Sortase"/>
    <property type="match status" value="1"/>
</dbReference>
<dbReference type="NCBIfam" id="TIGR01076">
    <property type="entry name" value="sortase_fam"/>
    <property type="match status" value="1"/>
</dbReference>
<keyword evidence="1" id="KW-0378">Hydrolase</keyword>
<feature type="signal peptide" evidence="3">
    <location>
        <begin position="1"/>
        <end position="24"/>
    </location>
</feature>